<evidence type="ECO:0000313" key="6">
    <source>
        <dbReference type="Proteomes" id="UP000460298"/>
    </source>
</evidence>
<evidence type="ECO:0000256" key="2">
    <source>
        <dbReference type="ARBA" id="ARBA00022670"/>
    </source>
</evidence>
<evidence type="ECO:0008006" key="7">
    <source>
        <dbReference type="Google" id="ProtNLM"/>
    </source>
</evidence>
<dbReference type="GO" id="GO:0006508">
    <property type="term" value="P:proteolysis"/>
    <property type="evidence" value="ECO:0007669"/>
    <property type="project" value="UniProtKB-KW"/>
</dbReference>
<sequence>MADRPPVHAKPLSEPAAMKNKLFLYSMHVNEEHLQELDRLTGKIDRSDVCIAAIVHATDIFPDAGDWVPGVLDSLRAHGYTVQIKDLNRNTHFDDCDIIWICGGHTYYLRYILKKTGADDAIVRAVAQGKVFAGWSAGAVVAGPTTQFFHLMGDDPEQAPEVVDDGLRLTEYVVIPHYNNPAYRESALLTEERLRASGFKTTPLNDDQVVVIDGYDSMHIV</sequence>
<name>A0A833LZT4_9LEPT</name>
<keyword evidence="3" id="KW-0378">Hydrolase</keyword>
<keyword evidence="2" id="KW-0645">Protease</keyword>
<dbReference type="GO" id="GO:0008236">
    <property type="term" value="F:serine-type peptidase activity"/>
    <property type="evidence" value="ECO:0007669"/>
    <property type="project" value="UniProtKB-KW"/>
</dbReference>
<organism evidence="5 6">
    <name type="scientific">Leptonema illini</name>
    <dbReference type="NCBI Taxonomy" id="183"/>
    <lineage>
        <taxon>Bacteria</taxon>
        <taxon>Pseudomonadati</taxon>
        <taxon>Spirochaetota</taxon>
        <taxon>Spirochaetia</taxon>
        <taxon>Leptospirales</taxon>
        <taxon>Leptospiraceae</taxon>
        <taxon>Leptonema</taxon>
    </lineage>
</organism>
<dbReference type="CDD" id="cd03129">
    <property type="entry name" value="GAT1_Peptidase_E_like"/>
    <property type="match status" value="1"/>
</dbReference>
<evidence type="ECO:0000256" key="3">
    <source>
        <dbReference type="ARBA" id="ARBA00022801"/>
    </source>
</evidence>
<protein>
    <recommendedName>
        <fullName evidence="7">Peptidase E</fullName>
    </recommendedName>
</protein>
<dbReference type="Pfam" id="PF03575">
    <property type="entry name" value="Peptidase_S51"/>
    <property type="match status" value="1"/>
</dbReference>
<proteinExistence type="inferred from homology"/>
<evidence type="ECO:0000313" key="5">
    <source>
        <dbReference type="EMBL" id="KAB2934661.1"/>
    </source>
</evidence>
<evidence type="ECO:0000256" key="4">
    <source>
        <dbReference type="ARBA" id="ARBA00022825"/>
    </source>
</evidence>
<comment type="caution">
    <text evidence="5">The sequence shown here is derived from an EMBL/GenBank/DDBJ whole genome shotgun (WGS) entry which is preliminary data.</text>
</comment>
<dbReference type="EMBL" id="WBUI01000002">
    <property type="protein sequence ID" value="KAB2934661.1"/>
    <property type="molecule type" value="Genomic_DNA"/>
</dbReference>
<dbReference type="Gene3D" id="3.40.50.880">
    <property type="match status" value="1"/>
</dbReference>
<accession>A0A833LZT4</accession>
<dbReference type="SUPFAM" id="SSF52317">
    <property type="entry name" value="Class I glutamine amidotransferase-like"/>
    <property type="match status" value="1"/>
</dbReference>
<reference evidence="5 6" key="1">
    <citation type="submission" date="2019-10" db="EMBL/GenBank/DDBJ databases">
        <title>Extracellular Electron Transfer in a Candidatus Methanoperedens spp. Enrichment Culture.</title>
        <authorList>
            <person name="Berger S."/>
            <person name="Rangel Shaw D."/>
            <person name="Berben T."/>
            <person name="In 'T Zandt M."/>
            <person name="Frank J."/>
            <person name="Reimann J."/>
            <person name="Jetten M.S.M."/>
            <person name="Welte C.U."/>
        </authorList>
    </citation>
    <scope>NUCLEOTIDE SEQUENCE [LARGE SCALE GENOMIC DNA]</scope>
    <source>
        <strain evidence="5">SB12</strain>
    </source>
</reference>
<dbReference type="PANTHER" id="PTHR20842">
    <property type="entry name" value="PROTEASE S51 ALPHA-ASPARTYL DIPEPTIDASE"/>
    <property type="match status" value="1"/>
</dbReference>
<comment type="similarity">
    <text evidence="1">Belongs to the peptidase S51 family.</text>
</comment>
<evidence type="ECO:0000256" key="1">
    <source>
        <dbReference type="ARBA" id="ARBA00006534"/>
    </source>
</evidence>
<keyword evidence="4" id="KW-0720">Serine protease</keyword>
<dbReference type="Proteomes" id="UP000460298">
    <property type="component" value="Unassembled WGS sequence"/>
</dbReference>
<dbReference type="PANTHER" id="PTHR20842:SF0">
    <property type="entry name" value="ALPHA-ASPARTYL DIPEPTIDASE"/>
    <property type="match status" value="1"/>
</dbReference>
<dbReference type="InterPro" id="IPR005320">
    <property type="entry name" value="Peptidase_S51"/>
</dbReference>
<gene>
    <name evidence="5" type="ORF">F9K24_02465</name>
</gene>
<dbReference type="AlphaFoldDB" id="A0A833LZT4"/>
<dbReference type="InterPro" id="IPR029062">
    <property type="entry name" value="Class_I_gatase-like"/>
</dbReference>